<feature type="transmembrane region" description="Helical" evidence="1">
    <location>
        <begin position="145"/>
        <end position="169"/>
    </location>
</feature>
<dbReference type="EMBL" id="JAAFZH010000029">
    <property type="protein sequence ID" value="NDU99284.1"/>
    <property type="molecule type" value="Genomic_DNA"/>
</dbReference>
<comment type="caution">
    <text evidence="2">The sequence shown here is derived from an EMBL/GenBank/DDBJ whole genome shotgun (WGS) entry which is preliminary data.</text>
</comment>
<evidence type="ECO:0000313" key="3">
    <source>
        <dbReference type="Proteomes" id="UP000474175"/>
    </source>
</evidence>
<keyword evidence="1" id="KW-0812">Transmembrane</keyword>
<feature type="transmembrane region" description="Helical" evidence="1">
    <location>
        <begin position="227"/>
        <end position="245"/>
    </location>
</feature>
<feature type="transmembrane region" description="Helical" evidence="1">
    <location>
        <begin position="20"/>
        <end position="39"/>
    </location>
</feature>
<dbReference type="Proteomes" id="UP000474175">
    <property type="component" value="Unassembled WGS sequence"/>
</dbReference>
<feature type="transmembrane region" description="Helical" evidence="1">
    <location>
        <begin position="102"/>
        <end position="125"/>
    </location>
</feature>
<keyword evidence="1" id="KW-1133">Transmembrane helix</keyword>
<gene>
    <name evidence="2" type="ORF">GK108_30680</name>
</gene>
<feature type="transmembrane region" description="Helical" evidence="1">
    <location>
        <begin position="176"/>
        <end position="200"/>
    </location>
</feature>
<evidence type="ECO:0000313" key="2">
    <source>
        <dbReference type="EMBL" id="NDU99284.1"/>
    </source>
</evidence>
<accession>A0A6L9LFJ7</accession>
<dbReference type="RefSeq" id="WP_163955416.1">
    <property type="nucleotide sequence ID" value="NZ_JAAFZH010000029.1"/>
</dbReference>
<keyword evidence="1" id="KW-0472">Membrane</keyword>
<reference evidence="2 3" key="1">
    <citation type="submission" date="2020-02" db="EMBL/GenBank/DDBJ databases">
        <title>Draft genome sequence of two Spirosoma agri KCTC 52727 and Spirosoma terrae KCTC 52035.</title>
        <authorList>
            <person name="Rojas J."/>
            <person name="Ambika Manirajan B."/>
            <person name="Suarez C."/>
            <person name="Ratering S."/>
            <person name="Schnell S."/>
        </authorList>
    </citation>
    <scope>NUCLEOTIDE SEQUENCE [LARGE SCALE GENOMIC DNA]</scope>
    <source>
        <strain evidence="2 3">KCTC 52035</strain>
    </source>
</reference>
<sequence>MIRYAINEWHKLIRHPQLKILWVLILLVSLGLATLSGQVRSLNPSIGAIGSLESKLSLFFWGVQRLVLPLGILTFFVGLQLEYRNQTFFWPGLKMIDEQRWVLAKGAMLFFIYIIVFMSAMLGSYLWLQLTDALSGISNQIVWHWFWEMAIHFILLPLPAFLTMFLAGLISHRYTVALLLTIGLMFAVEQRSAICAPYFALRYSVNLNVLLLKGNALWSYTDLYKHYAIVALYCLFLIILIQYLIKRFGIIRLFNW</sequence>
<keyword evidence="3" id="KW-1185">Reference proteome</keyword>
<protein>
    <submittedName>
        <fullName evidence="2">Uncharacterized protein</fullName>
    </submittedName>
</protein>
<organism evidence="2 3">
    <name type="scientific">Spirosoma terrae</name>
    <dbReference type="NCBI Taxonomy" id="1968276"/>
    <lineage>
        <taxon>Bacteria</taxon>
        <taxon>Pseudomonadati</taxon>
        <taxon>Bacteroidota</taxon>
        <taxon>Cytophagia</taxon>
        <taxon>Cytophagales</taxon>
        <taxon>Cytophagaceae</taxon>
        <taxon>Spirosoma</taxon>
    </lineage>
</organism>
<dbReference type="AlphaFoldDB" id="A0A6L9LFJ7"/>
<name>A0A6L9LFJ7_9BACT</name>
<evidence type="ECO:0000256" key="1">
    <source>
        <dbReference type="SAM" id="Phobius"/>
    </source>
</evidence>
<feature type="transmembrane region" description="Helical" evidence="1">
    <location>
        <begin position="59"/>
        <end position="81"/>
    </location>
</feature>
<proteinExistence type="predicted"/>